<comment type="subcellular location">
    <subcellularLocation>
        <location evidence="1">Cell membrane</location>
        <topology evidence="1">Multi-pass membrane protein</topology>
    </subcellularLocation>
</comment>
<feature type="transmembrane region" description="Helical" evidence="9">
    <location>
        <begin position="355"/>
        <end position="379"/>
    </location>
</feature>
<accession>A0A106BXM6</accession>
<keyword evidence="7 9" id="KW-0472">Membrane</keyword>
<keyword evidence="3" id="KW-0050">Antiport</keyword>
<dbReference type="AlphaFoldDB" id="A0A106BXM6"/>
<dbReference type="Proteomes" id="UP000055702">
    <property type="component" value="Unassembled WGS sequence"/>
</dbReference>
<evidence type="ECO:0000256" key="4">
    <source>
        <dbReference type="ARBA" id="ARBA00022475"/>
    </source>
</evidence>
<keyword evidence="2" id="KW-0813">Transport</keyword>
<reference evidence="11 12" key="1">
    <citation type="submission" date="2016-01" db="EMBL/GenBank/DDBJ databases">
        <title>Draft genome of the antarctic isolate Shewanella frigidimarina Ag06-30.</title>
        <authorList>
            <person name="Parmeciano Di Noto G."/>
            <person name="Vazquez S."/>
            <person name="Mac Cormack W."/>
            <person name="Iriarte A."/>
            <person name="Quiroga C."/>
        </authorList>
    </citation>
    <scope>NUCLEOTIDE SEQUENCE [LARGE SCALE GENOMIC DNA]</scope>
    <source>
        <strain evidence="11 12">Ag06-30</strain>
    </source>
</reference>
<dbReference type="InterPro" id="IPR052180">
    <property type="entry name" value="NhaC_Na-H+_Antiporter"/>
</dbReference>
<evidence type="ECO:0000256" key="6">
    <source>
        <dbReference type="ARBA" id="ARBA00022989"/>
    </source>
</evidence>
<feature type="transmembrane region" description="Helical" evidence="9">
    <location>
        <begin position="190"/>
        <end position="215"/>
    </location>
</feature>
<dbReference type="EMBL" id="LRDC01000043">
    <property type="protein sequence ID" value="KVX00495.1"/>
    <property type="molecule type" value="Genomic_DNA"/>
</dbReference>
<feature type="transmembrane region" description="Helical" evidence="9">
    <location>
        <begin position="39"/>
        <end position="59"/>
    </location>
</feature>
<dbReference type="InterPro" id="IPR004770">
    <property type="entry name" value="Na/H_antiport_NhaC"/>
</dbReference>
<feature type="transmembrane region" description="Helical" evidence="9">
    <location>
        <begin position="75"/>
        <end position="103"/>
    </location>
</feature>
<dbReference type="Pfam" id="PF03553">
    <property type="entry name" value="Na_H_antiporter"/>
    <property type="match status" value="1"/>
</dbReference>
<keyword evidence="6 9" id="KW-1133">Transmembrane helix</keyword>
<protein>
    <submittedName>
        <fullName evidence="11">Sodium:proton antiporter</fullName>
    </submittedName>
</protein>
<organism evidence="11">
    <name type="scientific">Shewanella frigidimarina</name>
    <dbReference type="NCBI Taxonomy" id="56812"/>
    <lineage>
        <taxon>Bacteria</taxon>
        <taxon>Pseudomonadati</taxon>
        <taxon>Pseudomonadota</taxon>
        <taxon>Gammaproteobacteria</taxon>
        <taxon>Alteromonadales</taxon>
        <taxon>Shewanellaceae</taxon>
        <taxon>Shewanella</taxon>
    </lineage>
</organism>
<dbReference type="NCBIfam" id="TIGR00931">
    <property type="entry name" value="antiport_nhaC"/>
    <property type="match status" value="1"/>
</dbReference>
<name>A0A106BXM6_SHEFR</name>
<evidence type="ECO:0000256" key="8">
    <source>
        <dbReference type="ARBA" id="ARBA00038435"/>
    </source>
</evidence>
<feature type="transmembrane region" description="Helical" evidence="9">
    <location>
        <begin position="262"/>
        <end position="280"/>
    </location>
</feature>
<feature type="transmembrane region" description="Helical" evidence="9">
    <location>
        <begin position="136"/>
        <end position="160"/>
    </location>
</feature>
<feature type="transmembrane region" description="Helical" evidence="9">
    <location>
        <begin position="317"/>
        <end position="343"/>
    </location>
</feature>
<dbReference type="GO" id="GO:0005886">
    <property type="term" value="C:plasma membrane"/>
    <property type="evidence" value="ECO:0007669"/>
    <property type="project" value="UniProtKB-SubCell"/>
</dbReference>
<evidence type="ECO:0000256" key="2">
    <source>
        <dbReference type="ARBA" id="ARBA00022448"/>
    </source>
</evidence>
<sequence length="473" mass="50295">MTPNLPRSPSFLQSLICFSVIIITIAGGLFGLGISLHILMFLCILWIGLNAFSLGYGYIHIRELMTNALSKAMPAIYIFILIGMVIASFMHSGTIATLIYYGLSWLSPSLFLAVGLLLCALMSVATGTSWGTVGTLGVVFIGIGSAMNIPLPLVAGMIVCGATFGDKMSPISDTTNLAAMSAGTNIYRHIYSMLFTTTPTFILTFIIFLLIGFNYGEQNLDLTEVTSIQTALVNTYSLTPLITLLPLILLAVLSIRKVPAEVTMSCSIILAVLIAIFYQGESAITVLNALWENTPESTGIANVDALLGRGGISSMSWTLLLALMAIALGGILHGAGFLTALLAGIIKRVQRTATLIATTIMSGFLGNIAMGEAYISIILSCQLFKPKYEQQNIEPAILSRSVEEGATMTTGLIPWTTAGAFYTATLGVDVLDYAPYAFFNYLNAIIAVAMAAVGIGLLKPKAKPASAVFTSRE</sequence>
<feature type="transmembrane region" description="Helical" evidence="9">
    <location>
        <begin position="12"/>
        <end position="32"/>
    </location>
</feature>
<keyword evidence="4" id="KW-1003">Cell membrane</keyword>
<evidence type="ECO:0000256" key="5">
    <source>
        <dbReference type="ARBA" id="ARBA00022692"/>
    </source>
</evidence>
<evidence type="ECO:0000256" key="3">
    <source>
        <dbReference type="ARBA" id="ARBA00022449"/>
    </source>
</evidence>
<gene>
    <name evidence="11" type="ORF">AWJ07_20465</name>
</gene>
<dbReference type="PANTHER" id="PTHR33451:SF3">
    <property type="entry name" value="MALATE-2H(+)_NA(+)-LACTATE ANTIPORTER"/>
    <property type="match status" value="1"/>
</dbReference>
<dbReference type="GO" id="GO:0015297">
    <property type="term" value="F:antiporter activity"/>
    <property type="evidence" value="ECO:0007669"/>
    <property type="project" value="UniProtKB-KW"/>
</dbReference>
<evidence type="ECO:0000256" key="1">
    <source>
        <dbReference type="ARBA" id="ARBA00004651"/>
    </source>
</evidence>
<evidence type="ECO:0000256" key="9">
    <source>
        <dbReference type="SAM" id="Phobius"/>
    </source>
</evidence>
<evidence type="ECO:0000259" key="10">
    <source>
        <dbReference type="Pfam" id="PF03553"/>
    </source>
</evidence>
<proteinExistence type="inferred from homology"/>
<evidence type="ECO:0000313" key="11">
    <source>
        <dbReference type="EMBL" id="KVX00495.1"/>
    </source>
</evidence>
<evidence type="ECO:0000256" key="7">
    <source>
        <dbReference type="ARBA" id="ARBA00023136"/>
    </source>
</evidence>
<keyword evidence="5 9" id="KW-0812">Transmembrane</keyword>
<dbReference type="InterPro" id="IPR018461">
    <property type="entry name" value="Na/H_Antiport_NhaC-like_C"/>
</dbReference>
<dbReference type="PANTHER" id="PTHR33451">
    <property type="entry name" value="MALATE-2H(+)/NA(+)-LACTATE ANTIPORTER"/>
    <property type="match status" value="1"/>
</dbReference>
<evidence type="ECO:0000313" key="12">
    <source>
        <dbReference type="Proteomes" id="UP000055702"/>
    </source>
</evidence>
<feature type="transmembrane region" description="Helical" evidence="9">
    <location>
        <begin position="235"/>
        <end position="255"/>
    </location>
</feature>
<feature type="transmembrane region" description="Helical" evidence="9">
    <location>
        <begin position="110"/>
        <end position="130"/>
    </location>
</feature>
<comment type="similarity">
    <text evidence="8">Belongs to the NhaC Na(+)/H(+) (TC 2.A.35) antiporter family.</text>
</comment>
<feature type="transmembrane region" description="Helical" evidence="9">
    <location>
        <begin position="438"/>
        <end position="458"/>
    </location>
</feature>
<comment type="caution">
    <text evidence="11">The sequence shown here is derived from an EMBL/GenBank/DDBJ whole genome shotgun (WGS) entry which is preliminary data.</text>
</comment>
<feature type="domain" description="Na+/H+ antiporter NhaC-like C-terminal" evidence="10">
    <location>
        <begin position="161"/>
        <end position="455"/>
    </location>
</feature>